<organism evidence="1 2">
    <name type="scientific">Phocoena sinus</name>
    <name type="common">Vaquita</name>
    <dbReference type="NCBI Taxonomy" id="42100"/>
    <lineage>
        <taxon>Eukaryota</taxon>
        <taxon>Metazoa</taxon>
        <taxon>Chordata</taxon>
        <taxon>Craniata</taxon>
        <taxon>Vertebrata</taxon>
        <taxon>Euteleostomi</taxon>
        <taxon>Mammalia</taxon>
        <taxon>Eutheria</taxon>
        <taxon>Laurasiatheria</taxon>
        <taxon>Artiodactyla</taxon>
        <taxon>Whippomorpha</taxon>
        <taxon>Cetacea</taxon>
        <taxon>Odontoceti</taxon>
        <taxon>Phocoenidae</taxon>
        <taxon>Phocoena</taxon>
    </lineage>
</organism>
<sequence>MPGGVEKACHWCISKIASSACFLFLLCTSLALPLSMAFPDVSPTVQLHQDEAASVQGRGD</sequence>
<accession>A0A8C9EEJ0</accession>
<proteinExistence type="predicted"/>
<name>A0A8C9EEJ0_PHOSS</name>
<dbReference type="Ensembl" id="ENSPSNT00000034665.1">
    <property type="protein sequence ID" value="ENSPSNP00000030896.1"/>
    <property type="gene ID" value="ENSPSNG00000022308.1"/>
</dbReference>
<evidence type="ECO:0000313" key="1">
    <source>
        <dbReference type="Ensembl" id="ENSPSNP00000030896.1"/>
    </source>
</evidence>
<reference evidence="1" key="1">
    <citation type="submission" date="2019-08" db="EMBL/GenBank/DDBJ databases">
        <title>Phocoena sinus (Vaquita) genome, mPhoSin1, primary haplotype.</title>
        <authorList>
            <person name="Morin P."/>
            <person name="Mountcastle J."/>
            <person name="Fungtammasan C."/>
            <person name="Rhie A."/>
            <person name="Rojas-Bracho L."/>
            <person name="Smith C.R."/>
            <person name="Taylor B.L."/>
            <person name="Gulland F.M.D."/>
            <person name="Musser W."/>
            <person name="Houck M."/>
            <person name="Haase B."/>
            <person name="Paez S."/>
            <person name="Howe K."/>
            <person name="Torrance J."/>
            <person name="Formenti G."/>
            <person name="Phillippy A."/>
            <person name="Ryder O."/>
            <person name="Jarvis E.D."/>
            <person name="Fedrigo O."/>
        </authorList>
    </citation>
    <scope>NUCLEOTIDE SEQUENCE [LARGE SCALE GENOMIC DNA]</scope>
</reference>
<dbReference type="AlphaFoldDB" id="A0A8C9EEJ0"/>
<reference evidence="1" key="3">
    <citation type="submission" date="2025-09" db="UniProtKB">
        <authorList>
            <consortium name="Ensembl"/>
        </authorList>
    </citation>
    <scope>IDENTIFICATION</scope>
</reference>
<dbReference type="Proteomes" id="UP000694554">
    <property type="component" value="Chromosome 18"/>
</dbReference>
<reference evidence="1" key="2">
    <citation type="submission" date="2025-08" db="UniProtKB">
        <authorList>
            <consortium name="Ensembl"/>
        </authorList>
    </citation>
    <scope>IDENTIFICATION</scope>
</reference>
<dbReference type="GeneTree" id="ENSGT01120000271941"/>
<keyword evidence="2" id="KW-1185">Reference proteome</keyword>
<protein>
    <submittedName>
        <fullName evidence="1">Transmembrane protein 272</fullName>
    </submittedName>
</protein>
<evidence type="ECO:0000313" key="2">
    <source>
        <dbReference type="Proteomes" id="UP000694554"/>
    </source>
</evidence>
<gene>
    <name evidence="1" type="primary">TMEM272</name>
</gene>